<feature type="non-terminal residue" evidence="1">
    <location>
        <position position="1"/>
    </location>
</feature>
<keyword evidence="2" id="KW-1185">Reference proteome</keyword>
<protein>
    <submittedName>
        <fullName evidence="1">Uncharacterized protein</fullName>
    </submittedName>
</protein>
<proteinExistence type="predicted"/>
<name>A0ABV0UKV1_9TELE</name>
<gene>
    <name evidence="1" type="ORF">ILYODFUR_032314</name>
</gene>
<dbReference type="EMBL" id="JAHRIQ010074723">
    <property type="protein sequence ID" value="MEQ2245865.1"/>
    <property type="molecule type" value="Genomic_DNA"/>
</dbReference>
<sequence length="96" mass="10529">SRYVVSHCVCTLLYTGSFVLQIDESPVCSLDKVPQSPACDWLLACLQRGPEQREDSLRTITLGAGDRQVIQTPINDSLPVSGSSVAQLFRQLGMDF</sequence>
<evidence type="ECO:0000313" key="1">
    <source>
        <dbReference type="EMBL" id="MEQ2245865.1"/>
    </source>
</evidence>
<dbReference type="Proteomes" id="UP001482620">
    <property type="component" value="Unassembled WGS sequence"/>
</dbReference>
<evidence type="ECO:0000313" key="2">
    <source>
        <dbReference type="Proteomes" id="UP001482620"/>
    </source>
</evidence>
<comment type="caution">
    <text evidence="1">The sequence shown here is derived from an EMBL/GenBank/DDBJ whole genome shotgun (WGS) entry which is preliminary data.</text>
</comment>
<organism evidence="1 2">
    <name type="scientific">Ilyodon furcidens</name>
    <name type="common">goldbreast splitfin</name>
    <dbReference type="NCBI Taxonomy" id="33524"/>
    <lineage>
        <taxon>Eukaryota</taxon>
        <taxon>Metazoa</taxon>
        <taxon>Chordata</taxon>
        <taxon>Craniata</taxon>
        <taxon>Vertebrata</taxon>
        <taxon>Euteleostomi</taxon>
        <taxon>Actinopterygii</taxon>
        <taxon>Neopterygii</taxon>
        <taxon>Teleostei</taxon>
        <taxon>Neoteleostei</taxon>
        <taxon>Acanthomorphata</taxon>
        <taxon>Ovalentaria</taxon>
        <taxon>Atherinomorphae</taxon>
        <taxon>Cyprinodontiformes</taxon>
        <taxon>Goodeidae</taxon>
        <taxon>Ilyodon</taxon>
    </lineage>
</organism>
<reference evidence="1 2" key="1">
    <citation type="submission" date="2021-06" db="EMBL/GenBank/DDBJ databases">
        <authorList>
            <person name="Palmer J.M."/>
        </authorList>
    </citation>
    <scope>NUCLEOTIDE SEQUENCE [LARGE SCALE GENOMIC DNA]</scope>
    <source>
        <strain evidence="2">if_2019</strain>
        <tissue evidence="1">Muscle</tissue>
    </source>
</reference>
<accession>A0ABV0UKV1</accession>